<keyword evidence="3" id="KW-0677">Repeat</keyword>
<dbReference type="Ensembl" id="ENSACOT00000004705.1">
    <property type="protein sequence ID" value="ENSACOP00000004528.1"/>
    <property type="gene ID" value="ENSACOG00000003214.1"/>
</dbReference>
<evidence type="ECO:0000256" key="3">
    <source>
        <dbReference type="ARBA" id="ARBA00022737"/>
    </source>
</evidence>
<keyword evidence="8" id="KW-1185">Reference proteome</keyword>
<dbReference type="AlphaFoldDB" id="A0A8B9F460"/>
<evidence type="ECO:0000256" key="5">
    <source>
        <dbReference type="ARBA" id="ARBA00023273"/>
    </source>
</evidence>
<dbReference type="GO" id="GO:0030992">
    <property type="term" value="C:intraciliary transport particle B"/>
    <property type="evidence" value="ECO:0007669"/>
    <property type="project" value="TreeGrafter"/>
</dbReference>
<evidence type="ECO:0000256" key="1">
    <source>
        <dbReference type="ARBA" id="ARBA00004138"/>
    </source>
</evidence>
<proteinExistence type="predicted"/>
<evidence type="ECO:0000313" key="8">
    <source>
        <dbReference type="Proteomes" id="UP000694522"/>
    </source>
</evidence>
<evidence type="ECO:0000256" key="2">
    <source>
        <dbReference type="ARBA" id="ARBA00019387"/>
    </source>
</evidence>
<dbReference type="GO" id="GO:0036064">
    <property type="term" value="C:ciliary basal body"/>
    <property type="evidence" value="ECO:0007669"/>
    <property type="project" value="TreeGrafter"/>
</dbReference>
<dbReference type="GO" id="GO:0035735">
    <property type="term" value="P:intraciliary transport involved in cilium assembly"/>
    <property type="evidence" value="ECO:0007669"/>
    <property type="project" value="TreeGrafter"/>
</dbReference>
<organism evidence="7 8">
    <name type="scientific">Amazona collaria</name>
    <name type="common">yellow-billed parrot</name>
    <dbReference type="NCBI Taxonomy" id="241587"/>
    <lineage>
        <taxon>Eukaryota</taxon>
        <taxon>Metazoa</taxon>
        <taxon>Chordata</taxon>
        <taxon>Craniata</taxon>
        <taxon>Vertebrata</taxon>
        <taxon>Euteleostomi</taxon>
        <taxon>Archelosauria</taxon>
        <taxon>Archosauria</taxon>
        <taxon>Dinosauria</taxon>
        <taxon>Saurischia</taxon>
        <taxon>Theropoda</taxon>
        <taxon>Coelurosauria</taxon>
        <taxon>Aves</taxon>
        <taxon>Neognathae</taxon>
        <taxon>Neoaves</taxon>
        <taxon>Telluraves</taxon>
        <taxon>Australaves</taxon>
        <taxon>Psittaciformes</taxon>
        <taxon>Psittacidae</taxon>
        <taxon>Amazona</taxon>
    </lineage>
</organism>
<protein>
    <recommendedName>
        <fullName evidence="2">Intraflagellar transport protein 56</fullName>
    </recommendedName>
</protein>
<keyword evidence="4" id="KW-0802">TPR repeat</keyword>
<dbReference type="GO" id="GO:0035720">
    <property type="term" value="P:intraciliary anterograde transport"/>
    <property type="evidence" value="ECO:0007669"/>
    <property type="project" value="TreeGrafter"/>
</dbReference>
<dbReference type="PANTHER" id="PTHR14781">
    <property type="entry name" value="INTRAFLAGELLAR TRANSPORT PROTEIN 56"/>
    <property type="match status" value="1"/>
</dbReference>
<dbReference type="Proteomes" id="UP000694522">
    <property type="component" value="Unplaced"/>
</dbReference>
<dbReference type="GO" id="GO:0120170">
    <property type="term" value="F:intraciliary transport particle B binding"/>
    <property type="evidence" value="ECO:0007669"/>
    <property type="project" value="TreeGrafter"/>
</dbReference>
<reference evidence="7" key="1">
    <citation type="submission" date="2025-08" db="UniProtKB">
        <authorList>
            <consortium name="Ensembl"/>
        </authorList>
    </citation>
    <scope>IDENTIFICATION</scope>
</reference>
<name>A0A8B9F460_9PSIT</name>
<keyword evidence="5" id="KW-0966">Cell projection</keyword>
<dbReference type="PANTHER" id="PTHR14781:SF0">
    <property type="entry name" value="INTRAFLAGELLAR TRANSPORT PROTEIN 56"/>
    <property type="match status" value="1"/>
</dbReference>
<dbReference type="GO" id="GO:0097546">
    <property type="term" value="C:ciliary base"/>
    <property type="evidence" value="ECO:0007669"/>
    <property type="project" value="TreeGrafter"/>
</dbReference>
<reference evidence="7" key="2">
    <citation type="submission" date="2025-09" db="UniProtKB">
        <authorList>
            <consortium name="Ensembl"/>
        </authorList>
    </citation>
    <scope>IDENTIFICATION</scope>
</reference>
<accession>A0A8B9F460</accession>
<evidence type="ECO:0000256" key="4">
    <source>
        <dbReference type="ARBA" id="ARBA00022803"/>
    </source>
</evidence>
<feature type="region of interest" description="Disordered" evidence="6">
    <location>
        <begin position="1"/>
        <end position="26"/>
    </location>
</feature>
<dbReference type="InterPro" id="IPR030511">
    <property type="entry name" value="TTC26"/>
</dbReference>
<evidence type="ECO:0000313" key="7">
    <source>
        <dbReference type="Ensembl" id="ENSACOP00000004528.1"/>
    </source>
</evidence>
<sequence length="122" mass="13935">MMLSRAKPAVADTPPPLDRRRKKGKKVPQLEELLALRDFTGAIALLEFKRQVGEQEEDTDLWMGYCAFHLGDYKRALEVRWGNTAPRGWKSGCDKAMTKGRRCSVIENSSTSQLRHKCMVIR</sequence>
<comment type="subcellular location">
    <subcellularLocation>
        <location evidence="1">Cell projection</location>
        <location evidence="1">Cilium</location>
    </subcellularLocation>
</comment>
<evidence type="ECO:0000256" key="6">
    <source>
        <dbReference type="SAM" id="MobiDB-lite"/>
    </source>
</evidence>